<evidence type="ECO:0000313" key="2">
    <source>
        <dbReference type="EMBL" id="SMO66075.1"/>
    </source>
</evidence>
<name>A0A521D2Z4_9RHOB</name>
<feature type="domain" description="Transposase InsH N-terminal" evidence="1">
    <location>
        <begin position="19"/>
        <end position="112"/>
    </location>
</feature>
<keyword evidence="3" id="KW-1185">Reference proteome</keyword>
<evidence type="ECO:0000313" key="3">
    <source>
        <dbReference type="Proteomes" id="UP000316030"/>
    </source>
</evidence>
<organism evidence="2 3">
    <name type="scientific">Thalassovita litoralis</name>
    <dbReference type="NCBI Taxonomy" id="1010611"/>
    <lineage>
        <taxon>Bacteria</taxon>
        <taxon>Pseudomonadati</taxon>
        <taxon>Pseudomonadota</taxon>
        <taxon>Alphaproteobacteria</taxon>
        <taxon>Rhodobacterales</taxon>
        <taxon>Roseobacteraceae</taxon>
        <taxon>Thalassovita</taxon>
    </lineage>
</organism>
<reference evidence="2 3" key="1">
    <citation type="submission" date="2017-05" db="EMBL/GenBank/DDBJ databases">
        <authorList>
            <person name="Varghese N."/>
            <person name="Submissions S."/>
        </authorList>
    </citation>
    <scope>NUCLEOTIDE SEQUENCE [LARGE SCALE GENOMIC DNA]</scope>
    <source>
        <strain evidence="2 3">DSM 29506</strain>
    </source>
</reference>
<dbReference type="PANTHER" id="PTHR33803:SF3">
    <property type="entry name" value="BLL1974 PROTEIN"/>
    <property type="match status" value="1"/>
</dbReference>
<gene>
    <name evidence="2" type="ORF">SAMN06265173_108129</name>
</gene>
<dbReference type="Pfam" id="PF05598">
    <property type="entry name" value="DUF772"/>
    <property type="match status" value="1"/>
</dbReference>
<dbReference type="AlphaFoldDB" id="A0A521D2Z4"/>
<proteinExistence type="predicted"/>
<dbReference type="Proteomes" id="UP000316030">
    <property type="component" value="Unassembled WGS sequence"/>
</dbReference>
<accession>A0A521D2Z4</accession>
<dbReference type="InterPro" id="IPR008490">
    <property type="entry name" value="Transposase_InsH_N"/>
</dbReference>
<protein>
    <submittedName>
        <fullName evidence="2">Transposase domain</fullName>
    </submittedName>
</protein>
<dbReference type="EMBL" id="FXTO01000008">
    <property type="protein sequence ID" value="SMO66075.1"/>
    <property type="molecule type" value="Genomic_DNA"/>
</dbReference>
<evidence type="ECO:0000259" key="1">
    <source>
        <dbReference type="Pfam" id="PF05598"/>
    </source>
</evidence>
<sequence length="175" mass="19789">MKHRSRPPEQDDLLRPRPIDPRHELVKLAALIDWEVLECRWSGFFPSGTGRPATPPRLVAGLVYLQHSFRLSDEAVVARWVENPYYQHFTGETFLQHRPPIDPSSLTRCRKRIGEEGVEWMLTQTILAGQKAGTLDLGSLKRVAVDTTVMEKTIAPPTDARLYEPARAQLVALAV</sequence>
<dbReference type="PANTHER" id="PTHR33803">
    <property type="entry name" value="IS1478 TRANSPOSASE"/>
    <property type="match status" value="1"/>
</dbReference>